<evidence type="ECO:0000313" key="3">
    <source>
        <dbReference type="EMBL" id="CUU55125.1"/>
    </source>
</evidence>
<dbReference type="Proteomes" id="UP000198802">
    <property type="component" value="Unassembled WGS sequence"/>
</dbReference>
<keyword evidence="4" id="KW-1185">Reference proteome</keyword>
<dbReference type="AlphaFoldDB" id="A0A0S4QHT0"/>
<evidence type="ECO:0000259" key="2">
    <source>
        <dbReference type="SMART" id="SM00563"/>
    </source>
</evidence>
<keyword evidence="1" id="KW-1133">Transmembrane helix</keyword>
<keyword evidence="3" id="KW-0012">Acyltransferase</keyword>
<keyword evidence="1" id="KW-0812">Transmembrane</keyword>
<keyword evidence="3" id="KW-0808">Transferase</keyword>
<dbReference type="EMBL" id="FAOZ01000004">
    <property type="protein sequence ID" value="CUU55125.1"/>
    <property type="molecule type" value="Genomic_DNA"/>
</dbReference>
<gene>
    <name evidence="3" type="ORF">Ga0074812_104206</name>
</gene>
<feature type="transmembrane region" description="Helical" evidence="1">
    <location>
        <begin position="14"/>
        <end position="37"/>
    </location>
</feature>
<dbReference type="GO" id="GO:0016746">
    <property type="term" value="F:acyltransferase activity"/>
    <property type="evidence" value="ECO:0007669"/>
    <property type="project" value="UniProtKB-KW"/>
</dbReference>
<evidence type="ECO:0000313" key="4">
    <source>
        <dbReference type="Proteomes" id="UP000198802"/>
    </source>
</evidence>
<keyword evidence="1" id="KW-0472">Membrane</keyword>
<organism evidence="3 4">
    <name type="scientific">Parafrankia irregularis</name>
    <dbReference type="NCBI Taxonomy" id="795642"/>
    <lineage>
        <taxon>Bacteria</taxon>
        <taxon>Bacillati</taxon>
        <taxon>Actinomycetota</taxon>
        <taxon>Actinomycetes</taxon>
        <taxon>Frankiales</taxon>
        <taxon>Frankiaceae</taxon>
        <taxon>Parafrankia</taxon>
    </lineage>
</organism>
<dbReference type="SMART" id="SM00563">
    <property type="entry name" value="PlsC"/>
    <property type="match status" value="1"/>
</dbReference>
<name>A0A0S4QHT0_9ACTN</name>
<feature type="transmembrane region" description="Helical" evidence="1">
    <location>
        <begin position="83"/>
        <end position="102"/>
    </location>
</feature>
<dbReference type="InterPro" id="IPR002123">
    <property type="entry name" value="Plipid/glycerol_acylTrfase"/>
</dbReference>
<sequence length="344" mass="36808">MPPRAVRRLLIDPLFVLFAVVGAMLGAAVAVLGLASAPLDRRLRLSRAAALAAVYLVAETVVIIIGFGLWLVRPLLRARWEQANLALLRATLALLMAAAGRLTRFRLAVQEPPAGSFDCAGRPVLVASRHAGAGDSFALIDLVANRYRRTPRVVLLATLQLDPGIDILLGRLGACFLRAGADGADATAVARINTLAGGLTAGDALVIFPEGANFTVRRRRRVIAGLRRRGQNVRAEVAENLTHVLPPRSAGVLAALDPGTVAGTVVVAHTGLDGLVSPGLLWRALPLATPMTMRWWWFPAGRLPTARAERTDWLTLQWAVVDAWIDAHRPACPSVPHHPQQSPV</sequence>
<protein>
    <submittedName>
        <fullName evidence="3">Acyltransferase</fullName>
    </submittedName>
</protein>
<proteinExistence type="predicted"/>
<reference evidence="4" key="1">
    <citation type="submission" date="2015-11" db="EMBL/GenBank/DDBJ databases">
        <authorList>
            <person name="Varghese N."/>
        </authorList>
    </citation>
    <scope>NUCLEOTIDE SEQUENCE [LARGE SCALE GENOMIC DNA]</scope>
    <source>
        <strain evidence="4">DSM 45899</strain>
    </source>
</reference>
<feature type="domain" description="Phospholipid/glycerol acyltransferase" evidence="2">
    <location>
        <begin position="124"/>
        <end position="252"/>
    </location>
</feature>
<feature type="transmembrane region" description="Helical" evidence="1">
    <location>
        <begin position="49"/>
        <end position="71"/>
    </location>
</feature>
<accession>A0A0S4QHT0</accession>
<dbReference type="Pfam" id="PF01553">
    <property type="entry name" value="Acyltransferase"/>
    <property type="match status" value="1"/>
</dbReference>
<evidence type="ECO:0000256" key="1">
    <source>
        <dbReference type="SAM" id="Phobius"/>
    </source>
</evidence>